<dbReference type="Proteomes" id="UP000016933">
    <property type="component" value="Unassembled WGS sequence"/>
</dbReference>
<evidence type="ECO:0000313" key="2">
    <source>
        <dbReference type="EMBL" id="EME42120.1"/>
    </source>
</evidence>
<organism evidence="2 3">
    <name type="scientific">Dothistroma septosporum (strain NZE10 / CBS 128990)</name>
    <name type="common">Red band needle blight fungus</name>
    <name type="synonym">Mycosphaerella pini</name>
    <dbReference type="NCBI Taxonomy" id="675120"/>
    <lineage>
        <taxon>Eukaryota</taxon>
        <taxon>Fungi</taxon>
        <taxon>Dikarya</taxon>
        <taxon>Ascomycota</taxon>
        <taxon>Pezizomycotina</taxon>
        <taxon>Dothideomycetes</taxon>
        <taxon>Dothideomycetidae</taxon>
        <taxon>Mycosphaerellales</taxon>
        <taxon>Mycosphaerellaceae</taxon>
        <taxon>Dothistroma</taxon>
    </lineage>
</organism>
<dbReference type="EMBL" id="KB446541">
    <property type="protein sequence ID" value="EME42120.1"/>
    <property type="molecule type" value="Genomic_DNA"/>
</dbReference>
<name>N1PKN7_DOTSN</name>
<accession>N1PKN7</accession>
<keyword evidence="3" id="KW-1185">Reference proteome</keyword>
<feature type="compositionally biased region" description="Basic and acidic residues" evidence="1">
    <location>
        <begin position="372"/>
        <end position="383"/>
    </location>
</feature>
<dbReference type="HOGENOM" id="CLU_625594_0_0_1"/>
<reference evidence="3" key="1">
    <citation type="journal article" date="2012" name="PLoS Genet.">
        <title>The genomes of the fungal plant pathogens Cladosporium fulvum and Dothistroma septosporum reveal adaptation to different hosts and lifestyles but also signatures of common ancestry.</title>
        <authorList>
            <person name="de Wit P.J.G.M."/>
            <person name="van der Burgt A."/>
            <person name="Oekmen B."/>
            <person name="Stergiopoulos I."/>
            <person name="Abd-Elsalam K.A."/>
            <person name="Aerts A.L."/>
            <person name="Bahkali A.H."/>
            <person name="Beenen H.G."/>
            <person name="Chettri P."/>
            <person name="Cox M.P."/>
            <person name="Datema E."/>
            <person name="de Vries R.P."/>
            <person name="Dhillon B."/>
            <person name="Ganley A.R."/>
            <person name="Griffiths S.A."/>
            <person name="Guo Y."/>
            <person name="Hamelin R.C."/>
            <person name="Henrissat B."/>
            <person name="Kabir M.S."/>
            <person name="Jashni M.K."/>
            <person name="Kema G."/>
            <person name="Klaubauf S."/>
            <person name="Lapidus A."/>
            <person name="Levasseur A."/>
            <person name="Lindquist E."/>
            <person name="Mehrabi R."/>
            <person name="Ohm R.A."/>
            <person name="Owen T.J."/>
            <person name="Salamov A."/>
            <person name="Schwelm A."/>
            <person name="Schijlen E."/>
            <person name="Sun H."/>
            <person name="van den Burg H.A."/>
            <person name="van Ham R.C.H.J."/>
            <person name="Zhang S."/>
            <person name="Goodwin S.B."/>
            <person name="Grigoriev I.V."/>
            <person name="Collemare J."/>
            <person name="Bradshaw R.E."/>
        </authorList>
    </citation>
    <scope>NUCLEOTIDE SEQUENCE [LARGE SCALE GENOMIC DNA]</scope>
    <source>
        <strain evidence="3">NZE10 / CBS 128990</strain>
    </source>
</reference>
<protein>
    <submittedName>
        <fullName evidence="2">Uncharacterized protein</fullName>
    </submittedName>
</protein>
<sequence length="438" mass="49255">MLLWPASIAKASKLRVSMVMFGTYFSRYREHKHAEANGYRWRHGRRRSIVNNVLFSLCLFFMAASDISRDVHLDLTEVNGGMEDDESQHDDENPLCTCFARALRPLDILHRESRLFIQHEVEHNVEGDREAKDAVIDGLLSTSWNSDALPDLAKWRDLTKKAQVCSKLYNSSGPYFIDEERGQGPNTQVDYRTLPTLCCNDSFKRGTLSPASTLPASVVSAVSAISASLFLPALHLQIFRITTPSTTKARIAVHKATTAVRFMPSNTKLEASSTKPRYTMNTIWKPSVNNVPIPNCLISSHGQALHRQRLVICLRLVIRLLLVVRFIFALCTHEPVSQKHYTTSKCRDSEEGQEPSLEEKEPFQEEGANGDDEAKNSAEEGDKAVEAEGVTVGVTAVVVLERDILMRKAVACRQRYGFVDVQVQMTQRQYRGGHRHAV</sequence>
<evidence type="ECO:0000256" key="1">
    <source>
        <dbReference type="SAM" id="MobiDB-lite"/>
    </source>
</evidence>
<dbReference type="AlphaFoldDB" id="N1PKN7"/>
<gene>
    <name evidence="2" type="ORF">DOTSEDRAFT_36050</name>
</gene>
<feature type="region of interest" description="Disordered" evidence="1">
    <location>
        <begin position="340"/>
        <end position="383"/>
    </location>
</feature>
<evidence type="ECO:0000313" key="3">
    <source>
        <dbReference type="Proteomes" id="UP000016933"/>
    </source>
</evidence>
<reference evidence="2 3" key="2">
    <citation type="journal article" date="2012" name="PLoS Pathog.">
        <title>Diverse lifestyles and strategies of plant pathogenesis encoded in the genomes of eighteen Dothideomycetes fungi.</title>
        <authorList>
            <person name="Ohm R.A."/>
            <person name="Feau N."/>
            <person name="Henrissat B."/>
            <person name="Schoch C.L."/>
            <person name="Horwitz B.A."/>
            <person name="Barry K.W."/>
            <person name="Condon B.J."/>
            <person name="Copeland A.C."/>
            <person name="Dhillon B."/>
            <person name="Glaser F."/>
            <person name="Hesse C.N."/>
            <person name="Kosti I."/>
            <person name="LaButti K."/>
            <person name="Lindquist E.A."/>
            <person name="Lucas S."/>
            <person name="Salamov A.A."/>
            <person name="Bradshaw R.E."/>
            <person name="Ciuffetti L."/>
            <person name="Hamelin R.C."/>
            <person name="Kema G.H.J."/>
            <person name="Lawrence C."/>
            <person name="Scott J.A."/>
            <person name="Spatafora J.W."/>
            <person name="Turgeon B.G."/>
            <person name="de Wit P.J.G.M."/>
            <person name="Zhong S."/>
            <person name="Goodwin S.B."/>
            <person name="Grigoriev I.V."/>
        </authorList>
    </citation>
    <scope>NUCLEOTIDE SEQUENCE [LARGE SCALE GENOMIC DNA]</scope>
    <source>
        <strain evidence="3">NZE10 / CBS 128990</strain>
    </source>
</reference>
<proteinExistence type="predicted"/>